<dbReference type="EC" id="2.3.2.27" evidence="6"/>
<comment type="subcellular location">
    <subcellularLocation>
        <location evidence="3">Cytoplasm</location>
    </subcellularLocation>
    <subcellularLocation>
        <location evidence="2">Nucleus</location>
    </subcellularLocation>
</comment>
<proteinExistence type="inferred from homology"/>
<dbReference type="PANTHER" id="PTHR13931:SF2">
    <property type="entry name" value="UBIQUITIN CONJUGATION FACTOR E4 B"/>
    <property type="match status" value="1"/>
</dbReference>
<comment type="similarity">
    <text evidence="5">Belongs to the ubiquitin conjugation factor E4 family.</text>
</comment>
<dbReference type="FunFam" id="3.30.40.10:FF:000055">
    <property type="entry name" value="Ubiquitin conjugation factor e4 a"/>
    <property type="match status" value="1"/>
</dbReference>
<evidence type="ECO:0000256" key="7">
    <source>
        <dbReference type="ARBA" id="ARBA00022490"/>
    </source>
</evidence>
<dbReference type="InParanoid" id="A0A0L0HUF4"/>
<evidence type="ECO:0000256" key="2">
    <source>
        <dbReference type="ARBA" id="ARBA00004123"/>
    </source>
</evidence>
<comment type="pathway">
    <text evidence="4">Protein modification; protein ubiquitination.</text>
</comment>
<protein>
    <recommendedName>
        <fullName evidence="6">RING-type E3 ubiquitin transferase</fullName>
        <ecNumber evidence="6">2.3.2.27</ecNumber>
    </recommendedName>
</protein>
<dbReference type="InterPro" id="IPR045132">
    <property type="entry name" value="UBE4"/>
</dbReference>
<evidence type="ECO:0000259" key="12">
    <source>
        <dbReference type="PROSITE" id="PS51698"/>
    </source>
</evidence>
<dbReference type="GO" id="GO:0006511">
    <property type="term" value="P:ubiquitin-dependent protein catabolic process"/>
    <property type="evidence" value="ECO:0007669"/>
    <property type="project" value="InterPro"/>
</dbReference>
<sequence>MDDSEKIRQKRLAKLAASASSPTASSSTDTNASQEERGFLPQQSEHVPIKLDRGPEVNAVTTPPKKSPTSPAASRLRIVESFLQQADDDWQNEAFEQIFECTLNPDERKVLTALPDLVEEFNAESIPLKFTTAQLERVLYARLSLEQNASASSPPLFDYLVETWKRIQRVRSHISSVVEKGSSNPSVGEVARRRLEFLDTAQRLVVSYSGLVINPEMAGSFPQPPSTAELGPSYIAKKLLLTADEVESALPRAFLEDFVNHFSGEGLDEMMGYVVTSLAANMREQSLIKDYQAPLRALGMLVSFKPIAAVVPMLKNWNPETTAKTIEILTILGPFLSKISSFPDADPALADHYFGSSNAFAEGGASLDGFYIGSRNPGDVRSSMESLRNITALAQSNLYNITMNIIKAGPDSRERVLQYLSSAIAVNKRRGRMQVNMRDVSTDGFMYNLLQVALKLSDPIIDAKYSKLHLIDPDYFNHSKRLDVTEDTRINADKETCERYVKQWHETHPNPEPTNFVSDIFYLTLGLHHYGLMSIIRQYTTLIKQTQELAKHVEKMKAERDSGAWPGPARMLNEEMLKRFQKQLDKLIGYKLAMDTALRNRVAIEHSLRFYDLVMMWLLRSTVIGSPQVHYPLTTKAGDSVDWGRVARGDLMGLPLLGLSGDAPLSFGTLPEWIIEDICEFYLFIVRYDAPIFERNPRDEFLTFTMIFLANPQLIKNPHLKSKFVEILFTFTWPLWRTESGQTGGKLDDVFSTHPLAKELLVPNLMRFYVDVEHTGVSSQFYDKFNIRYNISQILKSVWADAGHRSKMVSQSRNTEFFVRFVALLMNDTTYLLDESLSKLKQIQQLQIELADPLSPAASREDLQRREERSGFLRQLEGQAHSYMSLGNETVHMLQYMTANSEIVQPFMEPEIVERLAAMLDFNLAALVGPRCTELKVKNPEKYRFEPKRLLRELVDIYLHLAHRQEFISAVAKDERSYRKDLFSRAAGILLKNMLKNESELSKLQQFIDRVEATIQSSQAEEEELGDVPEEFLDPLLYTLMEDPVILPGSGISIDRSTIKSHLLSDAHDPFNRQPLSIEQVIPSKCHADAVRRSDLTYYYLLHLLQDDELKMRIQEWKGERRRDVGRVQPMDTS</sequence>
<dbReference type="InterPro" id="IPR013083">
    <property type="entry name" value="Znf_RING/FYVE/PHD"/>
</dbReference>
<dbReference type="SUPFAM" id="SSF57850">
    <property type="entry name" value="RING/U-box"/>
    <property type="match status" value="1"/>
</dbReference>
<dbReference type="VEuPathDB" id="FungiDB:SPPG_00442"/>
<evidence type="ECO:0000313" key="14">
    <source>
        <dbReference type="Proteomes" id="UP000053201"/>
    </source>
</evidence>
<dbReference type="InterPro" id="IPR003613">
    <property type="entry name" value="Ubox_domain"/>
</dbReference>
<dbReference type="GO" id="GO:0000151">
    <property type="term" value="C:ubiquitin ligase complex"/>
    <property type="evidence" value="ECO:0007669"/>
    <property type="project" value="InterPro"/>
</dbReference>
<dbReference type="Proteomes" id="UP000053201">
    <property type="component" value="Unassembled WGS sequence"/>
</dbReference>
<dbReference type="Pfam" id="PF04564">
    <property type="entry name" value="U-box"/>
    <property type="match status" value="1"/>
</dbReference>
<dbReference type="SMART" id="SM00504">
    <property type="entry name" value="Ubox"/>
    <property type="match status" value="1"/>
</dbReference>
<evidence type="ECO:0000256" key="1">
    <source>
        <dbReference type="ARBA" id="ARBA00000900"/>
    </source>
</evidence>
<gene>
    <name evidence="13" type="ORF">SPPG_00442</name>
</gene>
<dbReference type="InterPro" id="IPR019474">
    <property type="entry name" value="Ub_conjug_fac_E4_core"/>
</dbReference>
<dbReference type="GO" id="GO:0034450">
    <property type="term" value="F:ubiquitin-ubiquitin ligase activity"/>
    <property type="evidence" value="ECO:0007669"/>
    <property type="project" value="InterPro"/>
</dbReference>
<feature type="region of interest" description="Disordered" evidence="11">
    <location>
        <begin position="1"/>
        <end position="73"/>
    </location>
</feature>
<dbReference type="PROSITE" id="PS51698">
    <property type="entry name" value="U_BOX"/>
    <property type="match status" value="1"/>
</dbReference>
<accession>A0A0L0HUF4</accession>
<evidence type="ECO:0000256" key="11">
    <source>
        <dbReference type="SAM" id="MobiDB-lite"/>
    </source>
</evidence>
<dbReference type="OrthoDB" id="20295at2759"/>
<dbReference type="GO" id="GO:0005737">
    <property type="term" value="C:cytoplasm"/>
    <property type="evidence" value="ECO:0007669"/>
    <property type="project" value="UniProtKB-SubCell"/>
</dbReference>
<dbReference type="EMBL" id="KQ257450">
    <property type="protein sequence ID" value="KND04738.1"/>
    <property type="molecule type" value="Genomic_DNA"/>
</dbReference>
<organism evidence="13 14">
    <name type="scientific">Spizellomyces punctatus (strain DAOM BR117)</name>
    <dbReference type="NCBI Taxonomy" id="645134"/>
    <lineage>
        <taxon>Eukaryota</taxon>
        <taxon>Fungi</taxon>
        <taxon>Fungi incertae sedis</taxon>
        <taxon>Chytridiomycota</taxon>
        <taxon>Chytridiomycota incertae sedis</taxon>
        <taxon>Chytridiomycetes</taxon>
        <taxon>Spizellomycetales</taxon>
        <taxon>Spizellomycetaceae</taxon>
        <taxon>Spizellomyces</taxon>
    </lineage>
</organism>
<keyword evidence="7" id="KW-0963">Cytoplasm</keyword>
<dbReference type="GO" id="GO:0005634">
    <property type="term" value="C:nucleus"/>
    <property type="evidence" value="ECO:0007669"/>
    <property type="project" value="UniProtKB-SubCell"/>
</dbReference>
<feature type="compositionally biased region" description="Low complexity" evidence="11">
    <location>
        <begin position="61"/>
        <end position="73"/>
    </location>
</feature>
<dbReference type="GO" id="GO:0036503">
    <property type="term" value="P:ERAD pathway"/>
    <property type="evidence" value="ECO:0007669"/>
    <property type="project" value="InterPro"/>
</dbReference>
<feature type="compositionally biased region" description="Low complexity" evidence="11">
    <location>
        <begin position="16"/>
        <end position="33"/>
    </location>
</feature>
<feature type="domain" description="U-box" evidence="12">
    <location>
        <begin position="1027"/>
        <end position="1124"/>
    </location>
</feature>
<dbReference type="Gene3D" id="3.30.40.10">
    <property type="entry name" value="Zinc/RING finger domain, C3HC4 (zinc finger)"/>
    <property type="match status" value="1"/>
</dbReference>
<evidence type="ECO:0000256" key="4">
    <source>
        <dbReference type="ARBA" id="ARBA00004906"/>
    </source>
</evidence>
<evidence type="ECO:0000256" key="6">
    <source>
        <dbReference type="ARBA" id="ARBA00012483"/>
    </source>
</evidence>
<dbReference type="eggNOG" id="KOG2042">
    <property type="taxonomic scope" value="Eukaryota"/>
</dbReference>
<evidence type="ECO:0000256" key="10">
    <source>
        <dbReference type="ARBA" id="ARBA00023242"/>
    </source>
</evidence>
<dbReference type="Pfam" id="PF10408">
    <property type="entry name" value="Ufd2P_core"/>
    <property type="match status" value="1"/>
</dbReference>
<evidence type="ECO:0000256" key="8">
    <source>
        <dbReference type="ARBA" id="ARBA00022679"/>
    </source>
</evidence>
<reference evidence="13 14" key="1">
    <citation type="submission" date="2009-08" db="EMBL/GenBank/DDBJ databases">
        <title>The Genome Sequence of Spizellomyces punctatus strain DAOM BR117.</title>
        <authorList>
            <consortium name="The Broad Institute Genome Sequencing Platform"/>
            <person name="Russ C."/>
            <person name="Cuomo C."/>
            <person name="Shea T."/>
            <person name="Young S.K."/>
            <person name="Zeng Q."/>
            <person name="Koehrsen M."/>
            <person name="Haas B."/>
            <person name="Borodovsky M."/>
            <person name="Guigo R."/>
            <person name="Alvarado L."/>
            <person name="Berlin A."/>
            <person name="Bochicchio J."/>
            <person name="Borenstein D."/>
            <person name="Chapman S."/>
            <person name="Chen Z."/>
            <person name="Engels R."/>
            <person name="Freedman E."/>
            <person name="Gellesch M."/>
            <person name="Goldberg J."/>
            <person name="Griggs A."/>
            <person name="Gujja S."/>
            <person name="Heiman D."/>
            <person name="Hepburn T."/>
            <person name="Howarth C."/>
            <person name="Jen D."/>
            <person name="Larson L."/>
            <person name="Lewis B."/>
            <person name="Mehta T."/>
            <person name="Park D."/>
            <person name="Pearson M."/>
            <person name="Roberts A."/>
            <person name="Saif S."/>
            <person name="Shenoy N."/>
            <person name="Sisk P."/>
            <person name="Stolte C."/>
            <person name="Sykes S."/>
            <person name="Thomson T."/>
            <person name="Walk T."/>
            <person name="White J."/>
            <person name="Yandava C."/>
            <person name="Burger G."/>
            <person name="Gray M.W."/>
            <person name="Holland P.W.H."/>
            <person name="King N."/>
            <person name="Lang F.B.F."/>
            <person name="Roger A.J."/>
            <person name="Ruiz-Trillo I."/>
            <person name="Lander E."/>
            <person name="Nusbaum C."/>
        </authorList>
    </citation>
    <scope>NUCLEOTIDE SEQUENCE [LARGE SCALE GENOMIC DNA]</scope>
    <source>
        <strain evidence="13 14">DAOM BR117</strain>
    </source>
</reference>
<dbReference type="GO" id="GO:0000209">
    <property type="term" value="P:protein polyubiquitination"/>
    <property type="evidence" value="ECO:0007669"/>
    <property type="project" value="TreeGrafter"/>
</dbReference>
<dbReference type="UniPathway" id="UPA00143"/>
<keyword evidence="9" id="KW-0833">Ubl conjugation pathway</keyword>
<dbReference type="PANTHER" id="PTHR13931">
    <property type="entry name" value="UBIQUITINATION FACTOR E4"/>
    <property type="match status" value="1"/>
</dbReference>
<dbReference type="RefSeq" id="XP_016612777.1">
    <property type="nucleotide sequence ID" value="XM_016748769.1"/>
</dbReference>
<comment type="catalytic activity">
    <reaction evidence="1">
        <text>S-ubiquitinyl-[E2 ubiquitin-conjugating enzyme]-L-cysteine + [acceptor protein]-L-lysine = [E2 ubiquitin-conjugating enzyme]-L-cysteine + N(6)-ubiquitinyl-[acceptor protein]-L-lysine.</text>
        <dbReference type="EC" id="2.3.2.27"/>
    </reaction>
</comment>
<name>A0A0L0HUF4_SPIPD</name>
<dbReference type="AlphaFoldDB" id="A0A0L0HUF4"/>
<keyword evidence="14" id="KW-1185">Reference proteome</keyword>
<dbReference type="GeneID" id="27684168"/>
<keyword evidence="10" id="KW-0539">Nucleus</keyword>
<dbReference type="FunCoup" id="A0A0L0HUF4">
    <property type="interactions" value="999"/>
</dbReference>
<evidence type="ECO:0000313" key="13">
    <source>
        <dbReference type="EMBL" id="KND04738.1"/>
    </source>
</evidence>
<keyword evidence="8" id="KW-0808">Transferase</keyword>
<evidence type="ECO:0000256" key="3">
    <source>
        <dbReference type="ARBA" id="ARBA00004496"/>
    </source>
</evidence>
<evidence type="ECO:0000256" key="9">
    <source>
        <dbReference type="ARBA" id="ARBA00022786"/>
    </source>
</evidence>
<dbReference type="STRING" id="645134.A0A0L0HUF4"/>
<evidence type="ECO:0000256" key="5">
    <source>
        <dbReference type="ARBA" id="ARBA00007434"/>
    </source>
</evidence>
<dbReference type="OMA" id="SNAFMTN"/>